<sequence length="166" mass="19019">MNLAIDVYYPTNQAKAVGVLFNWEDEKPTKIIIETIQDVQEYESGQFYKRELPCILTLLKQVDLFQIDTIIVDGHVYVNNDKSFGLGGHLFQSLEEKIPVIGVAKKSFIHTDKVSFPIFRGESKNPLYISSIGINVEYAIEKVQNMRGNYRIPSIFKELDQITKSE</sequence>
<proteinExistence type="predicted"/>
<dbReference type="Gene3D" id="3.30.2170.10">
    <property type="entry name" value="archaeoglobus fulgidus dsm 4304 superfamily"/>
    <property type="match status" value="1"/>
</dbReference>
<organism evidence="1 2">
    <name type="scientific">Flavobacterium columnare</name>
    <dbReference type="NCBI Taxonomy" id="996"/>
    <lineage>
        <taxon>Bacteria</taxon>
        <taxon>Pseudomonadati</taxon>
        <taxon>Bacteroidota</taxon>
        <taxon>Flavobacteriia</taxon>
        <taxon>Flavobacteriales</taxon>
        <taxon>Flavobacteriaceae</taxon>
        <taxon>Flavobacterium</taxon>
    </lineage>
</organism>
<dbReference type="EMBL" id="MTCY01000037">
    <property type="protein sequence ID" value="OWP75664.1"/>
    <property type="molecule type" value="Genomic_DNA"/>
</dbReference>
<name>A0A2D0AHL6_9FLAO</name>
<dbReference type="Pfam" id="PF04493">
    <property type="entry name" value="Endonuclease_5"/>
    <property type="match status" value="1"/>
</dbReference>
<gene>
    <name evidence="1" type="ORF">BWK62_11385</name>
</gene>
<protein>
    <submittedName>
        <fullName evidence="1">Endonuclease V</fullName>
    </submittedName>
</protein>
<dbReference type="AlphaFoldDB" id="A0A2D0AHL6"/>
<evidence type="ECO:0000313" key="1">
    <source>
        <dbReference type="EMBL" id="OWP75664.1"/>
    </source>
</evidence>
<reference evidence="1 2" key="1">
    <citation type="journal article" date="2017" name="Infect. Genet. Evol.">
        <title>Comparative genome analysis of fish pathogen Flavobacterium columnare reveals extensive sequence diversity within the species.</title>
        <authorList>
            <person name="Kayansamruaj P."/>
            <person name="Dong H.T."/>
            <person name="Hirono I."/>
            <person name="Kondo H."/>
            <person name="Senapin S."/>
            <person name="Rodkhum C."/>
        </authorList>
    </citation>
    <scope>NUCLEOTIDE SEQUENCE [LARGE SCALE GENOMIC DNA]</scope>
    <source>
        <strain evidence="1 2">1214</strain>
    </source>
</reference>
<comment type="caution">
    <text evidence="1">The sequence shown here is derived from an EMBL/GenBank/DDBJ whole genome shotgun (WGS) entry which is preliminary data.</text>
</comment>
<evidence type="ECO:0000313" key="2">
    <source>
        <dbReference type="Proteomes" id="UP000198034"/>
    </source>
</evidence>
<dbReference type="GO" id="GO:0006281">
    <property type="term" value="P:DNA repair"/>
    <property type="evidence" value="ECO:0007669"/>
    <property type="project" value="InterPro"/>
</dbReference>
<accession>A0A2D0AHL6</accession>
<keyword evidence="1" id="KW-0378">Hydrolase</keyword>
<dbReference type="GO" id="GO:0004519">
    <property type="term" value="F:endonuclease activity"/>
    <property type="evidence" value="ECO:0007669"/>
    <property type="project" value="UniProtKB-KW"/>
</dbReference>
<keyword evidence="1" id="KW-0255">Endonuclease</keyword>
<dbReference type="InterPro" id="IPR007581">
    <property type="entry name" value="Endonuclease-V"/>
</dbReference>
<dbReference type="OrthoDB" id="2593273at2"/>
<keyword evidence="1" id="KW-0540">Nuclease</keyword>
<dbReference type="Proteomes" id="UP000198034">
    <property type="component" value="Unassembled WGS sequence"/>
</dbReference>